<protein>
    <submittedName>
        <fullName evidence="11">Dopey, N-terminal-domain-containing protein</fullName>
    </submittedName>
</protein>
<evidence type="ECO:0000313" key="11">
    <source>
        <dbReference type="EMBL" id="ORX98613.1"/>
    </source>
</evidence>
<evidence type="ECO:0000259" key="10">
    <source>
        <dbReference type="Pfam" id="PF24598"/>
    </source>
</evidence>
<keyword evidence="5" id="KW-0472">Membrane</keyword>
<dbReference type="GO" id="GO:0015031">
    <property type="term" value="P:protein transport"/>
    <property type="evidence" value="ECO:0007669"/>
    <property type="project" value="UniProtKB-KW"/>
</dbReference>
<dbReference type="Pfam" id="PF24597">
    <property type="entry name" value="TPR_DOP1_M"/>
    <property type="match status" value="1"/>
</dbReference>
<comment type="similarity">
    <text evidence="6">Belongs to the DOP1 family.</text>
</comment>
<feature type="domain" description="DOP1 N-terminal" evidence="8">
    <location>
        <begin position="39"/>
        <end position="364"/>
    </location>
</feature>
<evidence type="ECO:0000256" key="4">
    <source>
        <dbReference type="ARBA" id="ARBA00023034"/>
    </source>
</evidence>
<comment type="caution">
    <text evidence="11">The sequence shown here is derived from an EMBL/GenBank/DDBJ whole genome shotgun (WGS) entry which is preliminary data.</text>
</comment>
<dbReference type="InterPro" id="IPR016024">
    <property type="entry name" value="ARM-type_fold"/>
</dbReference>
<dbReference type="OrthoDB" id="297643at2759"/>
<evidence type="ECO:0000256" key="2">
    <source>
        <dbReference type="ARBA" id="ARBA00022448"/>
    </source>
</evidence>
<feature type="compositionally biased region" description="Polar residues" evidence="7">
    <location>
        <begin position="1"/>
        <end position="12"/>
    </location>
</feature>
<reference evidence="11 12" key="1">
    <citation type="submission" date="2016-07" db="EMBL/GenBank/DDBJ databases">
        <title>Pervasive Adenine N6-methylation of Active Genes in Fungi.</title>
        <authorList>
            <consortium name="DOE Joint Genome Institute"/>
            <person name="Mondo S.J."/>
            <person name="Dannebaum R.O."/>
            <person name="Kuo R.C."/>
            <person name="Labutti K."/>
            <person name="Haridas S."/>
            <person name="Kuo A."/>
            <person name="Salamov A."/>
            <person name="Ahrendt S.R."/>
            <person name="Lipzen A."/>
            <person name="Sullivan W."/>
            <person name="Andreopoulos W.B."/>
            <person name="Clum A."/>
            <person name="Lindquist E."/>
            <person name="Daum C."/>
            <person name="Ramamoorthy G.K."/>
            <person name="Gryganskyi A."/>
            <person name="Culley D."/>
            <person name="Magnuson J.K."/>
            <person name="James T.Y."/>
            <person name="O'Malley M.A."/>
            <person name="Stajich J.E."/>
            <person name="Spatafora J.W."/>
            <person name="Visel A."/>
            <person name="Grigoriev I.V."/>
        </authorList>
    </citation>
    <scope>NUCLEOTIDE SEQUENCE [LARGE SCALE GENOMIC DNA]</scope>
    <source>
        <strain evidence="11 12">CBS 115471</strain>
    </source>
</reference>
<name>A0A1Y1YLA6_9PLEO</name>
<accession>A0A1Y1YLA6</accession>
<feature type="domain" description="DOP1-like middle TPR" evidence="9">
    <location>
        <begin position="396"/>
        <end position="612"/>
    </location>
</feature>
<dbReference type="InterPro" id="IPR056457">
    <property type="entry name" value="DOP1_C"/>
</dbReference>
<dbReference type="InterPro" id="IPR056458">
    <property type="entry name" value="TPR_DOP1_M"/>
</dbReference>
<dbReference type="GO" id="GO:0006895">
    <property type="term" value="P:Golgi to endosome transport"/>
    <property type="evidence" value="ECO:0007669"/>
    <property type="project" value="InterPro"/>
</dbReference>
<feature type="region of interest" description="Disordered" evidence="7">
    <location>
        <begin position="1"/>
        <end position="33"/>
    </location>
</feature>
<dbReference type="GO" id="GO:0000139">
    <property type="term" value="C:Golgi membrane"/>
    <property type="evidence" value="ECO:0007669"/>
    <property type="project" value="UniProtKB-SubCell"/>
</dbReference>
<gene>
    <name evidence="11" type="ORF">BCR34DRAFT_606886</name>
</gene>
<feature type="domain" description="DOP1-like C-terminal" evidence="10">
    <location>
        <begin position="1367"/>
        <end position="1853"/>
    </location>
</feature>
<dbReference type="Pfam" id="PF24598">
    <property type="entry name" value="DOP1_C"/>
    <property type="match status" value="1"/>
</dbReference>
<evidence type="ECO:0000256" key="1">
    <source>
        <dbReference type="ARBA" id="ARBA00004395"/>
    </source>
</evidence>
<feature type="compositionally biased region" description="Low complexity" evidence="7">
    <location>
        <begin position="13"/>
        <end position="28"/>
    </location>
</feature>
<dbReference type="Pfam" id="PF04118">
    <property type="entry name" value="Dopey_N"/>
    <property type="match status" value="1"/>
</dbReference>
<keyword evidence="2" id="KW-0813">Transport</keyword>
<keyword evidence="4" id="KW-0333">Golgi apparatus</keyword>
<keyword evidence="12" id="KW-1185">Reference proteome</keyword>
<evidence type="ECO:0000256" key="3">
    <source>
        <dbReference type="ARBA" id="ARBA00022927"/>
    </source>
</evidence>
<dbReference type="STRING" id="1231657.A0A1Y1YLA6"/>
<dbReference type="GO" id="GO:0005768">
    <property type="term" value="C:endosome"/>
    <property type="evidence" value="ECO:0007669"/>
    <property type="project" value="TreeGrafter"/>
</dbReference>
<evidence type="ECO:0000313" key="12">
    <source>
        <dbReference type="Proteomes" id="UP000193144"/>
    </source>
</evidence>
<dbReference type="InterPro" id="IPR007249">
    <property type="entry name" value="DOP1_N"/>
</dbReference>
<sequence length="1876" mass="207566">MSLDPSANLQIFSPTGSGRSSPSPRATRNTNEDALYKKDKSFRRYAAGIERALALWDAAQQEWADYISFLGRLLKALQAHPAETPVIPHSDTITLRLAQCLNPALPSGVHQKALEVYAHIFSITGKEGLARDLNLYLPGLAPVLSFASLSVRPLYLSLLEGFILRLDGVALRPALKAIILSLLPGLEDETSEDFERMASALDKLRDAVRSHSDEIADVRSESGSSHFWQCFFLATITNASRRQGALAYLVRRLPRFGIIQRRGSFATEQSVPPETLSAEAEAAISPEPGLLIRCFEAGLSDPQLLIQRGFLDLLVTHLPLDSPVLQQRISNDDLERLVAAAAGVVSRRDMSLNRRLWAWFLGPEPVPGADPADPTASPTQDQKIAGLDTSSHYAAYFSQHGLRALTRCIMKMINRPSTLPSERAKPFRLCLSLMDRWEVGGLIVPEVFLPALQSVQTYSETAASKEELDEVMRSASVFFDGVESGLIWGKLLHLVTSSLNSKFEDQLEGLRRVKLARFVLARFNLKEEEMLLHHMPLMIVATLATINQITEGPSTIRVFEKNTADLAFEITDSLVQFVPDRALWDEHDLGKEMSCTISTPREVVLQKIQSFYGDSHGNLDFSEPPFAAAEVGQLVLREASHMFSASIQPAQRISTSEMSSKILSTVIFKVHRFEALKDANLSESFQRVLSLSRSGSPNSIPFIDLVAISSVLSALQTGSPSAPYIDPPQLSEIMHPLVAAFWHHLDPFIPKSHVEAVRSILQLHAISFSNRTVEAAISSILVREISSSDQFTSTGSSDAGRRFAVLWTHIMHEQSFQTEKRGIPVSQRSSALGILPLTVSSGFQTVLTRPLLILLDSLAEERTELSSFVRTWLQDLPTLNKVFEVLVAHLQSLRCLSSDEGLTPDKIPQSRRSTQSWTDTKDCLYYLKHFLHILERPSPYTWSVLAEELTSQTNEAAEVKATLQVWIVRTCLKSLSIPGNKTDPDGTPHIQSLFQTSASIINQVYQGPFASSLKELELEVPLMARLQTADPTLQSLLLDAILSALRLRIQPAEPHPTDQHATNNGTTRSRLSLVMDRSSVEIEHPPVPPPPQLIDCLKFGFSSPSSRLILDNWVHFLAEVLPLFADAIFQSLLPLVECLCKQINQTFEQLTTIFSGPGPSREASPEPTLISLINGLERILAKAHDRLTIQETKSIANKSPEQPQGFFGNMVSGVFSSEATQARAPTANSRLTVLLCFQDTVRICFSVWAWGGYGAKEIRQDLSSTASFGYTSLRMRNRARRMLESLFAAEALECLETLAVLWAHSTREDTQAIAVMGLLNVLNGSKPKHTIPAIFNAIYSRTNPNALDPNRMSTLTSDLADTDLVAFLVNYTKSLEDDAMDEIWGDCTIFLRDVLANPLPHRQILPTLLEFTAVIGQKVDNTNFGEQRKMRKELADIFTRLLTAVFTTRSMGFLQEPALLAAVEKTSGSTKGGQGQKRVVDVVSILTSIVPHLSTILIENDRVTSVVTNISTSVIGPTFRAKAFPENVSKPILDLLYQITRTAQANKFWKKEIYDAFNDPRFFSTPLPLLKTCWLPILAQWTHSDKDRLPELLSRLSPPTTAGIMFGVGAASARQEADRKAQLTLRRIALLVLAAPEDSFTPNLPQVLEKIVELLTATPASSPSSTTRPDLLILLRSLILKTSAVHLAPVWPILNGELTSAISSLLPDAGNKESYNNSSIIQACKLLDQLVVLSPDDFQLIEWLFITDTIDAVYKPVEWYPRSLTDEVSEILSASETPTSRQRTTLPMAAHPYSSTGTSEDSKRVLFLDPLIEALEKEEDAEVTDMARRELVDRVVRPFLGQLAMVSFESTYGGGKPDWEGCWNSCVRDASGAEQA</sequence>
<dbReference type="EMBL" id="MCFA01000212">
    <property type="protein sequence ID" value="ORX98613.1"/>
    <property type="molecule type" value="Genomic_DNA"/>
</dbReference>
<evidence type="ECO:0000259" key="8">
    <source>
        <dbReference type="Pfam" id="PF04118"/>
    </source>
</evidence>
<evidence type="ECO:0000256" key="7">
    <source>
        <dbReference type="SAM" id="MobiDB-lite"/>
    </source>
</evidence>
<proteinExistence type="inferred from homology"/>
<dbReference type="GO" id="GO:0005829">
    <property type="term" value="C:cytosol"/>
    <property type="evidence" value="ECO:0007669"/>
    <property type="project" value="GOC"/>
</dbReference>
<organism evidence="11 12">
    <name type="scientific">Clohesyomyces aquaticus</name>
    <dbReference type="NCBI Taxonomy" id="1231657"/>
    <lineage>
        <taxon>Eukaryota</taxon>
        <taxon>Fungi</taxon>
        <taxon>Dikarya</taxon>
        <taxon>Ascomycota</taxon>
        <taxon>Pezizomycotina</taxon>
        <taxon>Dothideomycetes</taxon>
        <taxon>Pleosporomycetidae</taxon>
        <taxon>Pleosporales</taxon>
        <taxon>Lindgomycetaceae</taxon>
        <taxon>Clohesyomyces</taxon>
    </lineage>
</organism>
<comment type="subcellular location">
    <subcellularLocation>
        <location evidence="1">Golgi apparatus membrane</location>
        <topology evidence="1">Peripheral membrane protein</topology>
    </subcellularLocation>
</comment>
<dbReference type="InterPro" id="IPR040314">
    <property type="entry name" value="DOP1"/>
</dbReference>
<dbReference type="GO" id="GO:0005802">
    <property type="term" value="C:trans-Golgi network"/>
    <property type="evidence" value="ECO:0007669"/>
    <property type="project" value="TreeGrafter"/>
</dbReference>
<dbReference type="Proteomes" id="UP000193144">
    <property type="component" value="Unassembled WGS sequence"/>
</dbReference>
<dbReference type="PANTHER" id="PTHR14042">
    <property type="entry name" value="DOPEY-RELATED"/>
    <property type="match status" value="1"/>
</dbReference>
<dbReference type="PANTHER" id="PTHR14042:SF24">
    <property type="entry name" value="PROTEIN DOPEY-1 HOMOLOG"/>
    <property type="match status" value="1"/>
</dbReference>
<evidence type="ECO:0000256" key="6">
    <source>
        <dbReference type="ARBA" id="ARBA00046326"/>
    </source>
</evidence>
<dbReference type="SUPFAM" id="SSF48371">
    <property type="entry name" value="ARM repeat"/>
    <property type="match status" value="1"/>
</dbReference>
<keyword evidence="3" id="KW-0653">Protein transport</keyword>
<evidence type="ECO:0000256" key="5">
    <source>
        <dbReference type="ARBA" id="ARBA00023136"/>
    </source>
</evidence>
<evidence type="ECO:0000259" key="9">
    <source>
        <dbReference type="Pfam" id="PF24597"/>
    </source>
</evidence>